<organism evidence="2 3">
    <name type="scientific">Eimeria tenella</name>
    <name type="common">Coccidian parasite</name>
    <dbReference type="NCBI Taxonomy" id="5802"/>
    <lineage>
        <taxon>Eukaryota</taxon>
        <taxon>Sar</taxon>
        <taxon>Alveolata</taxon>
        <taxon>Apicomplexa</taxon>
        <taxon>Conoidasida</taxon>
        <taxon>Coccidia</taxon>
        <taxon>Eucoccidiorida</taxon>
        <taxon>Eimeriorina</taxon>
        <taxon>Eimeriidae</taxon>
        <taxon>Eimeria</taxon>
    </lineage>
</organism>
<accession>U6L712</accession>
<dbReference type="Proteomes" id="UP000030747">
    <property type="component" value="Unassembled WGS sequence"/>
</dbReference>
<evidence type="ECO:0000256" key="1">
    <source>
        <dbReference type="SAM" id="MobiDB-lite"/>
    </source>
</evidence>
<keyword evidence="3" id="KW-1185">Reference proteome</keyword>
<dbReference type="AlphaFoldDB" id="U6L712"/>
<proteinExistence type="predicted"/>
<feature type="compositionally biased region" description="Low complexity" evidence="1">
    <location>
        <begin position="268"/>
        <end position="290"/>
    </location>
</feature>
<evidence type="ECO:0000313" key="3">
    <source>
        <dbReference type="Proteomes" id="UP000030747"/>
    </source>
</evidence>
<dbReference type="RefSeq" id="XP_013235730.1">
    <property type="nucleotide sequence ID" value="XM_013380276.1"/>
</dbReference>
<protein>
    <submittedName>
        <fullName evidence="2">Uncharacterized protein</fullName>
    </submittedName>
</protein>
<feature type="compositionally biased region" description="Low complexity" evidence="1">
    <location>
        <begin position="112"/>
        <end position="121"/>
    </location>
</feature>
<dbReference type="OrthoDB" id="10601259at2759"/>
<feature type="compositionally biased region" description="Low complexity" evidence="1">
    <location>
        <begin position="21"/>
        <end position="41"/>
    </location>
</feature>
<feature type="compositionally biased region" description="Low complexity" evidence="1">
    <location>
        <begin position="150"/>
        <end position="176"/>
    </location>
</feature>
<dbReference type="GeneID" id="25254752"/>
<reference evidence="2" key="1">
    <citation type="submission" date="2013-10" db="EMBL/GenBank/DDBJ databases">
        <title>Genomic analysis of the causative agents of coccidiosis in chickens.</title>
        <authorList>
            <person name="Reid A.J."/>
            <person name="Blake D."/>
            <person name="Billington K."/>
            <person name="Browne H."/>
            <person name="Dunn M."/>
            <person name="Hung S."/>
            <person name="Kawahara F."/>
            <person name="Miranda-Saavedra D."/>
            <person name="Mourier T."/>
            <person name="Nagra H."/>
            <person name="Otto T.D."/>
            <person name="Rawlings N."/>
            <person name="Sanchez A."/>
            <person name="Sanders M."/>
            <person name="Subramaniam C."/>
            <person name="Tay Y."/>
            <person name="Dear P."/>
            <person name="Doerig C."/>
            <person name="Gruber A."/>
            <person name="Parkinson J."/>
            <person name="Shirley M."/>
            <person name="Wan K.L."/>
            <person name="Berriman M."/>
            <person name="Tomley F."/>
            <person name="Pain A."/>
        </authorList>
    </citation>
    <scope>NUCLEOTIDE SEQUENCE [LARGE SCALE GENOMIC DNA]</scope>
    <source>
        <strain evidence="2">Houghton</strain>
    </source>
</reference>
<feature type="region of interest" description="Disordered" evidence="1">
    <location>
        <begin position="1"/>
        <end position="45"/>
    </location>
</feature>
<gene>
    <name evidence="2" type="ORF">ETH_00028295</name>
</gene>
<sequence length="420" mass="44553">MCLAKDKGAFDVQWTDTDTPSSGSSSSRGSSSCSSENSLDGGALGVPSEEALLIAAATVGRAEREKLAQQFLLRIYGLETLRAVESKVPPHSAISVSPTAWTVQLAEAAAAGAAQQQQQQQGDEEAEGEAAKQQQRDAAEQQPHLTNSNSFSDSNGTASGSSNSTSSNSSSSGSLAAESAAAEAPTSRSFSIQTYGYYTACCLALDTLQQQQQQQSEKPKSHDIVLFSSLLMRQKQSLEDQWFAASWGPLLSDQGPSPSLPKMCTRDSSSSNSSSNSSSSNSSSSNSSSSRVMTVSARAIKDVTEDCRVWVRRRLLLPMRESCRDTGGPWGAPQGGPPGGPPDPELCAYMRQSEAVGIYNRKMQLLQLQGAPWADPRKAAAARQHTEERAAAPGYALRHRRRCPTSPNSVVIRGAVGEDA</sequence>
<dbReference type="EMBL" id="HG677927">
    <property type="protein sequence ID" value="CDJ44983.1"/>
    <property type="molecule type" value="Genomic_DNA"/>
</dbReference>
<feature type="region of interest" description="Disordered" evidence="1">
    <location>
        <begin position="254"/>
        <end position="292"/>
    </location>
</feature>
<evidence type="ECO:0000313" key="2">
    <source>
        <dbReference type="EMBL" id="CDJ44983.1"/>
    </source>
</evidence>
<name>U6L712_EIMTE</name>
<dbReference type="VEuPathDB" id="ToxoDB:ETH_00028295"/>
<dbReference type="VEuPathDB" id="ToxoDB:ETH2_1325300"/>
<reference evidence="2" key="2">
    <citation type="submission" date="2013-10" db="EMBL/GenBank/DDBJ databases">
        <authorList>
            <person name="Aslett M."/>
        </authorList>
    </citation>
    <scope>NUCLEOTIDE SEQUENCE [LARGE SCALE GENOMIC DNA]</scope>
    <source>
        <strain evidence="2">Houghton</strain>
    </source>
</reference>
<feature type="region of interest" description="Disordered" evidence="1">
    <location>
        <begin position="112"/>
        <end position="176"/>
    </location>
</feature>